<dbReference type="SUPFAM" id="SSF101386">
    <property type="entry name" value="all-alpha NTP pyrophosphatases"/>
    <property type="match status" value="1"/>
</dbReference>
<dbReference type="EMBL" id="KT876724">
    <property type="protein sequence ID" value="ALN97150.1"/>
    <property type="molecule type" value="Genomic_DNA"/>
</dbReference>
<evidence type="ECO:0000313" key="2">
    <source>
        <dbReference type="Proteomes" id="UP000221857"/>
    </source>
</evidence>
<dbReference type="KEGG" id="vg:40069610"/>
<name>A0A141HR39_9CAUD</name>
<dbReference type="GeneID" id="40069610"/>
<proteinExistence type="predicted"/>
<keyword evidence="2" id="KW-1185">Reference proteome</keyword>
<protein>
    <submittedName>
        <fullName evidence="1">Uncharacterized protein</fullName>
    </submittedName>
</protein>
<sequence length="192" mass="22521">MEKIKNIAEYQQLASRTCVDLQTDEKNQNHMWLGITTEVGEILDVCKKNLAYSKPVDVVNIGEEISDKMWYIANKANLEGLILLDDITEVDKTLWLNLCSVYDDFIKIPERTTDVKVDFTIQFYKDFFGNLDMMNTFNLLTVTKFLSDFWQFDFYQLLTNNINKLQVRYPDSFTNEAALNRNLEAERVELEK</sequence>
<accession>A0A141HR39</accession>
<organism evidence="1 2">
    <name type="scientific">Flavobacterium phage FpV4</name>
    <dbReference type="NCBI Taxonomy" id="1740108"/>
    <lineage>
        <taxon>Viruses</taxon>
        <taxon>Duplodnaviria</taxon>
        <taxon>Heunggongvirae</taxon>
        <taxon>Uroviricota</taxon>
        <taxon>Caudoviricetes</taxon>
        <taxon>Fipvunavirus</taxon>
        <taxon>Fipvunavirus Fpv4</taxon>
    </lineage>
</organism>
<dbReference type="RefSeq" id="YP_009594093.1">
    <property type="nucleotide sequence ID" value="NC_041872.1"/>
</dbReference>
<dbReference type="Proteomes" id="UP000221857">
    <property type="component" value="Segment"/>
</dbReference>
<evidence type="ECO:0000313" key="1">
    <source>
        <dbReference type="EMBL" id="ALN97150.1"/>
    </source>
</evidence>
<reference evidence="1 2" key="1">
    <citation type="journal article" date="2016" name="PLoS ONE">
        <title>Comparative Genome Analysis Provides Insights into the Pathogenicity of Flavobacterium psychrophilum.</title>
        <authorList>
            <person name="Castillo D."/>
            <person name="Christiansen R.H."/>
            <person name="Dalsgaard I."/>
            <person name="Madsen L."/>
            <person name="Espejo R."/>
            <person name="Middelboe M."/>
        </authorList>
    </citation>
    <scope>NUCLEOTIDE SEQUENCE [LARGE SCALE GENOMIC DNA]</scope>
</reference>
<dbReference type="Gene3D" id="1.10.287.1080">
    <property type="entry name" value="MazG-like"/>
    <property type="match status" value="1"/>
</dbReference>